<dbReference type="PROSITE" id="PS50994">
    <property type="entry name" value="INTEGRASE"/>
    <property type="match status" value="1"/>
</dbReference>
<dbReference type="PANTHER" id="PTHR46889">
    <property type="entry name" value="TRANSPOSASE INSF FOR INSERTION SEQUENCE IS3B-RELATED"/>
    <property type="match status" value="1"/>
</dbReference>
<protein>
    <submittedName>
        <fullName evidence="2">Transposase</fullName>
    </submittedName>
</protein>
<dbReference type="Pfam" id="PF13683">
    <property type="entry name" value="rve_3"/>
    <property type="match status" value="1"/>
</dbReference>
<evidence type="ECO:0000313" key="3">
    <source>
        <dbReference type="Proteomes" id="UP000238270"/>
    </source>
</evidence>
<dbReference type="Gene3D" id="3.30.420.10">
    <property type="entry name" value="Ribonuclease H-like superfamily/Ribonuclease H"/>
    <property type="match status" value="1"/>
</dbReference>
<evidence type="ECO:0000313" key="2">
    <source>
        <dbReference type="EMBL" id="PPT73331.1"/>
    </source>
</evidence>
<proteinExistence type="predicted"/>
<organism evidence="2 3">
    <name type="scientific">Xanthomonas arboricola pv. populi</name>
    <dbReference type="NCBI Taxonomy" id="487823"/>
    <lineage>
        <taxon>Bacteria</taxon>
        <taxon>Pseudomonadati</taxon>
        <taxon>Pseudomonadota</taxon>
        <taxon>Gammaproteobacteria</taxon>
        <taxon>Lysobacterales</taxon>
        <taxon>Lysobacteraceae</taxon>
        <taxon>Xanthomonas</taxon>
    </lineage>
</organism>
<dbReference type="InterPro" id="IPR001584">
    <property type="entry name" value="Integrase_cat-core"/>
</dbReference>
<sequence length="274" mass="31345">MLSIQQGLKEDGFVVSMAKLCQWFGVPRRTVYYKPTKAPSRVKAELAEPIKEMIEAEPSFGYRTVAALLGMNKNTVQRIFQLKGWQVRKRPLGQRPRIEAKVSRAELPDQRWATDLCRVWGGKDGWLSLALVIDCSTRQLLGWHLSRTGKASTASAALEQALITRYGTLGRVPEPFLLRSDNGLVFTSRDYTRLVRSYGLKQEFITPHCPQQNGMVERVIRTLKEQCMHRHRFESQTHALRVIADWIVFYNQQRPHQALKMMTPDAAYTATLTA</sequence>
<dbReference type="InterPro" id="IPR050900">
    <property type="entry name" value="Transposase_IS3/IS150/IS904"/>
</dbReference>
<dbReference type="GO" id="GO:0015074">
    <property type="term" value="P:DNA integration"/>
    <property type="evidence" value="ECO:0007669"/>
    <property type="project" value="InterPro"/>
</dbReference>
<name>A0A2S6YZ86_9XANT</name>
<dbReference type="InterPro" id="IPR012337">
    <property type="entry name" value="RNaseH-like_sf"/>
</dbReference>
<dbReference type="RefSeq" id="WP_104599564.1">
    <property type="nucleotide sequence ID" value="NZ_MIGV01000070.1"/>
</dbReference>
<comment type="caution">
    <text evidence="2">The sequence shown here is derived from an EMBL/GenBank/DDBJ whole genome shotgun (WGS) entry which is preliminary data.</text>
</comment>
<accession>A0A2S6YZ86</accession>
<dbReference type="Proteomes" id="UP000238270">
    <property type="component" value="Unassembled WGS sequence"/>
</dbReference>
<gene>
    <name evidence="2" type="ORF">XaplCFBP3122_20910</name>
</gene>
<dbReference type="GO" id="GO:0003676">
    <property type="term" value="F:nucleic acid binding"/>
    <property type="evidence" value="ECO:0007669"/>
    <property type="project" value="InterPro"/>
</dbReference>
<reference evidence="2 3" key="1">
    <citation type="submission" date="2016-08" db="EMBL/GenBank/DDBJ databases">
        <title>Evolution of the type three secretion system and type three effector repertoires in Xanthomonas.</title>
        <authorList>
            <person name="Merda D."/>
            <person name="Briand M."/>
            <person name="Bosis E."/>
            <person name="Rousseau C."/>
            <person name="Portier P."/>
            <person name="Jacques M.-A."/>
            <person name="Fischer-Le Saux M."/>
        </authorList>
    </citation>
    <scope>NUCLEOTIDE SEQUENCE [LARGE SCALE GENOMIC DNA]</scope>
    <source>
        <strain evidence="2 3">CFBP 3122</strain>
    </source>
</reference>
<feature type="domain" description="Integrase catalytic" evidence="1">
    <location>
        <begin position="104"/>
        <end position="272"/>
    </location>
</feature>
<dbReference type="InterPro" id="IPR036397">
    <property type="entry name" value="RNaseH_sf"/>
</dbReference>
<dbReference type="AlphaFoldDB" id="A0A2S6YZ86"/>
<dbReference type="NCBIfam" id="NF033516">
    <property type="entry name" value="transpos_IS3"/>
    <property type="match status" value="1"/>
</dbReference>
<evidence type="ECO:0000259" key="1">
    <source>
        <dbReference type="PROSITE" id="PS50994"/>
    </source>
</evidence>
<dbReference type="SUPFAM" id="SSF53098">
    <property type="entry name" value="Ribonuclease H-like"/>
    <property type="match status" value="1"/>
</dbReference>
<dbReference type="InterPro" id="IPR048020">
    <property type="entry name" value="Transpos_IS3"/>
</dbReference>
<dbReference type="PANTHER" id="PTHR46889:SF4">
    <property type="entry name" value="TRANSPOSASE INSO FOR INSERTION SEQUENCE ELEMENT IS911B-RELATED"/>
    <property type="match status" value="1"/>
</dbReference>
<dbReference type="EMBL" id="MIGV01000070">
    <property type="protein sequence ID" value="PPT73331.1"/>
    <property type="molecule type" value="Genomic_DNA"/>
</dbReference>